<keyword evidence="1" id="KW-0813">Transport</keyword>
<dbReference type="OrthoDB" id="9804819at2"/>
<proteinExistence type="predicted"/>
<comment type="caution">
    <text evidence="5">The sequence shown here is derived from an EMBL/GenBank/DDBJ whole genome shotgun (WGS) entry which is preliminary data.</text>
</comment>
<feature type="domain" description="ABC transporter" evidence="4">
    <location>
        <begin position="3"/>
        <end position="232"/>
    </location>
</feature>
<dbReference type="RefSeq" id="WP_117522148.1">
    <property type="nucleotide sequence ID" value="NZ_JAGGLS010000007.1"/>
</dbReference>
<dbReference type="PROSITE" id="PS00211">
    <property type="entry name" value="ABC_TRANSPORTER_1"/>
    <property type="match status" value="1"/>
</dbReference>
<dbReference type="InterPro" id="IPR051782">
    <property type="entry name" value="ABC_Transporter_VariousFunc"/>
</dbReference>
<evidence type="ECO:0000256" key="2">
    <source>
        <dbReference type="ARBA" id="ARBA00022741"/>
    </source>
</evidence>
<keyword evidence="6" id="KW-1185">Reference proteome</keyword>
<name>A0A3E2TFY4_9FIRM</name>
<evidence type="ECO:0000256" key="3">
    <source>
        <dbReference type="ARBA" id="ARBA00022840"/>
    </source>
</evidence>
<sequence length="289" mass="32933">MLLEVNHLSKKYKTNDFYSLDDVSFGLEKGEILGLIGRNGAGKSTLLKLISKSIKPTNGDVLYLGESLYDKDNRLDDFGILIETVFYPDLTVVENLDFYLDIHNKTQYKENIEPTLELLDLWKRKDDYPSRFSYGMKQRLALSMALVAEPEILLLDEPFVGLDPTGVNKLINILKEWSEDRKVSMIVSSHQLGELETLCNRFIYINQGKLSQSFNNEKNKKLIIKLKKSKQIKNLDDSAIKILDEGKALEIDKSINIDKLNGLLADLASSNCILNISEKADDINRYFES</sequence>
<dbReference type="CDD" id="cd03230">
    <property type="entry name" value="ABC_DR_subfamily_A"/>
    <property type="match status" value="1"/>
</dbReference>
<dbReference type="PROSITE" id="PS50893">
    <property type="entry name" value="ABC_TRANSPORTER_2"/>
    <property type="match status" value="1"/>
</dbReference>
<reference evidence="5 6" key="1">
    <citation type="submission" date="2018-08" db="EMBL/GenBank/DDBJ databases">
        <title>A genome reference for cultivated species of the human gut microbiota.</title>
        <authorList>
            <person name="Zou Y."/>
            <person name="Xue W."/>
            <person name="Luo G."/>
        </authorList>
    </citation>
    <scope>NUCLEOTIDE SEQUENCE [LARGE SCALE GENOMIC DNA]</scope>
    <source>
        <strain evidence="5 6">OF01-3</strain>
    </source>
</reference>
<evidence type="ECO:0000259" key="4">
    <source>
        <dbReference type="PROSITE" id="PS50893"/>
    </source>
</evidence>
<evidence type="ECO:0000313" key="6">
    <source>
        <dbReference type="Proteomes" id="UP000261011"/>
    </source>
</evidence>
<dbReference type="PANTHER" id="PTHR42939">
    <property type="entry name" value="ABC TRANSPORTER ATP-BINDING PROTEIN ALBC-RELATED"/>
    <property type="match status" value="1"/>
</dbReference>
<keyword evidence="2" id="KW-0547">Nucleotide-binding</keyword>
<evidence type="ECO:0000256" key="1">
    <source>
        <dbReference type="ARBA" id="ARBA00022448"/>
    </source>
</evidence>
<dbReference type="InterPro" id="IPR027417">
    <property type="entry name" value="P-loop_NTPase"/>
</dbReference>
<accession>A0A3E2TFY4</accession>
<dbReference type="Pfam" id="PF00005">
    <property type="entry name" value="ABC_tran"/>
    <property type="match status" value="1"/>
</dbReference>
<dbReference type="GO" id="GO:0005524">
    <property type="term" value="F:ATP binding"/>
    <property type="evidence" value="ECO:0007669"/>
    <property type="project" value="UniProtKB-KW"/>
</dbReference>
<dbReference type="InterPro" id="IPR017871">
    <property type="entry name" value="ABC_transporter-like_CS"/>
</dbReference>
<evidence type="ECO:0000313" key="5">
    <source>
        <dbReference type="EMBL" id="RGB74894.1"/>
    </source>
</evidence>
<dbReference type="EMBL" id="QVEU01000008">
    <property type="protein sequence ID" value="RGB74894.1"/>
    <property type="molecule type" value="Genomic_DNA"/>
</dbReference>
<gene>
    <name evidence="5" type="ORF">DXA39_07750</name>
</gene>
<dbReference type="Proteomes" id="UP000261011">
    <property type="component" value="Unassembled WGS sequence"/>
</dbReference>
<dbReference type="SMART" id="SM00382">
    <property type="entry name" value="AAA"/>
    <property type="match status" value="1"/>
</dbReference>
<dbReference type="PANTHER" id="PTHR42939:SF1">
    <property type="entry name" value="ABC TRANSPORTER ATP-BINDING PROTEIN ALBC-RELATED"/>
    <property type="match status" value="1"/>
</dbReference>
<dbReference type="InterPro" id="IPR003593">
    <property type="entry name" value="AAA+_ATPase"/>
</dbReference>
<dbReference type="SUPFAM" id="SSF52540">
    <property type="entry name" value="P-loop containing nucleoside triphosphate hydrolases"/>
    <property type="match status" value="1"/>
</dbReference>
<dbReference type="AlphaFoldDB" id="A0A3E2TFY4"/>
<keyword evidence="3 5" id="KW-0067">ATP-binding</keyword>
<dbReference type="InterPro" id="IPR003439">
    <property type="entry name" value="ABC_transporter-like_ATP-bd"/>
</dbReference>
<organism evidence="5 6">
    <name type="scientific">Anaerococcus nagyae</name>
    <dbReference type="NCBI Taxonomy" id="1755241"/>
    <lineage>
        <taxon>Bacteria</taxon>
        <taxon>Bacillati</taxon>
        <taxon>Bacillota</taxon>
        <taxon>Tissierellia</taxon>
        <taxon>Tissierellales</taxon>
        <taxon>Peptoniphilaceae</taxon>
        <taxon>Anaerococcus</taxon>
    </lineage>
</organism>
<dbReference type="GO" id="GO:0016887">
    <property type="term" value="F:ATP hydrolysis activity"/>
    <property type="evidence" value="ECO:0007669"/>
    <property type="project" value="InterPro"/>
</dbReference>
<protein>
    <submittedName>
        <fullName evidence="5">ABC transporter ATP-binding protein</fullName>
    </submittedName>
</protein>
<dbReference type="Gene3D" id="3.40.50.300">
    <property type="entry name" value="P-loop containing nucleotide triphosphate hydrolases"/>
    <property type="match status" value="1"/>
</dbReference>